<proteinExistence type="predicted"/>
<keyword evidence="2" id="KW-1185">Reference proteome</keyword>
<reference evidence="1" key="1">
    <citation type="submission" date="2021-03" db="EMBL/GenBank/DDBJ databases">
        <title>Draft genome sequence of rust myrtle Austropuccinia psidii MF-1, a brazilian biotype.</title>
        <authorList>
            <person name="Quecine M.C."/>
            <person name="Pachon D.M.R."/>
            <person name="Bonatelli M.L."/>
            <person name="Correr F.H."/>
            <person name="Franceschini L.M."/>
            <person name="Leite T.F."/>
            <person name="Margarido G.R.A."/>
            <person name="Almeida C.A."/>
            <person name="Ferrarezi J.A."/>
            <person name="Labate C.A."/>
        </authorList>
    </citation>
    <scope>NUCLEOTIDE SEQUENCE</scope>
    <source>
        <strain evidence="1">MF-1</strain>
    </source>
</reference>
<protein>
    <submittedName>
        <fullName evidence="1">Uncharacterized protein</fullName>
    </submittedName>
</protein>
<organism evidence="1 2">
    <name type="scientific">Austropuccinia psidii MF-1</name>
    <dbReference type="NCBI Taxonomy" id="1389203"/>
    <lineage>
        <taxon>Eukaryota</taxon>
        <taxon>Fungi</taxon>
        <taxon>Dikarya</taxon>
        <taxon>Basidiomycota</taxon>
        <taxon>Pucciniomycotina</taxon>
        <taxon>Pucciniomycetes</taxon>
        <taxon>Pucciniales</taxon>
        <taxon>Sphaerophragmiaceae</taxon>
        <taxon>Austropuccinia</taxon>
    </lineage>
</organism>
<dbReference type="Proteomes" id="UP000765509">
    <property type="component" value="Unassembled WGS sequence"/>
</dbReference>
<name>A0A9Q3F7N7_9BASI</name>
<accession>A0A9Q3F7N7</accession>
<dbReference type="PROSITE" id="PS51257">
    <property type="entry name" value="PROKAR_LIPOPROTEIN"/>
    <property type="match status" value="1"/>
</dbReference>
<gene>
    <name evidence="1" type="ORF">O181_073704</name>
</gene>
<evidence type="ECO:0000313" key="1">
    <source>
        <dbReference type="EMBL" id="MBW0533989.1"/>
    </source>
</evidence>
<dbReference type="EMBL" id="AVOT02039004">
    <property type="protein sequence ID" value="MBW0533989.1"/>
    <property type="molecule type" value="Genomic_DNA"/>
</dbReference>
<comment type="caution">
    <text evidence="1">The sequence shown here is derived from an EMBL/GenBank/DDBJ whole genome shotgun (WGS) entry which is preliminary data.</text>
</comment>
<evidence type="ECO:0000313" key="2">
    <source>
        <dbReference type="Proteomes" id="UP000765509"/>
    </source>
</evidence>
<dbReference type="AlphaFoldDB" id="A0A9Q3F7N7"/>
<feature type="non-terminal residue" evidence="1">
    <location>
        <position position="1"/>
    </location>
</feature>
<sequence length="216" mass="24819">MRVGPVVYQGYPCLIFSCIDSRFSANISSLFPFFFDFSRFKNAILASFLQENNDEKNMSLKDKALRISFLLWTFYPCFTLALGEKWVHANIKCGDEYGSYTYDGEPTYQSCTNYRGDVYFCLRPHCSKSSSPQSKEPAHPREEFALFDCIKLFTIKGVVYEGPRVDVIYPTKFKAQNVAGQVVVFGGKDRHGVPFPKGTQYACRWKFAYERNNARP</sequence>